<dbReference type="Proteomes" id="UP000216533">
    <property type="component" value="Unassembled WGS sequence"/>
</dbReference>
<protein>
    <submittedName>
        <fullName evidence="1">Uncharacterized protein</fullName>
    </submittedName>
</protein>
<evidence type="ECO:0000313" key="2">
    <source>
        <dbReference type="Proteomes" id="UP000216533"/>
    </source>
</evidence>
<sequence length="305" mass="33234">MATAAKRVLDLDAEDFDDIAEGHESAWAARLLQARFPRTPQDPERGALGTLVPLYELMLEVLDLRATRHEPLQVVVTAHLIGEYLVQLAMESWLGHAGDPQLMDTSVGEKWGTDDRSCPHSSALRATAKRSMHACSGDIVAYTAYLDRFHSRLGEAFAICAMNHETTGPGDRPDVGETCPHPCSWITDGELEVRRDLDARVRLAKMYQDSAVVALRHYAPVGHFFGVPSTTEISDAWLTTWQRLSQQWRDGSNPLLAEPMPAAPEATEALPGMSALVSAVAGRTIGPGSMIRDIGADIRAALEAA</sequence>
<dbReference type="EMBL" id="NMVI01000012">
    <property type="protein sequence ID" value="OYN88479.1"/>
    <property type="molecule type" value="Genomic_DNA"/>
</dbReference>
<gene>
    <name evidence="1" type="ORF">CGZ92_04170</name>
</gene>
<proteinExistence type="predicted"/>
<evidence type="ECO:0000313" key="1">
    <source>
        <dbReference type="EMBL" id="OYN88479.1"/>
    </source>
</evidence>
<accession>A0A255EA90</accession>
<organism evidence="1 2">
    <name type="scientific">Parenemella sanctibonifatiensis</name>
    <dbReference type="NCBI Taxonomy" id="2016505"/>
    <lineage>
        <taxon>Bacteria</taxon>
        <taxon>Bacillati</taxon>
        <taxon>Actinomycetota</taxon>
        <taxon>Actinomycetes</taxon>
        <taxon>Propionibacteriales</taxon>
        <taxon>Propionibacteriaceae</taxon>
        <taxon>Parenemella</taxon>
    </lineage>
</organism>
<reference evidence="1 2" key="1">
    <citation type="submission" date="2017-07" db="EMBL/GenBank/DDBJ databases">
        <title>Draft whole genome sequences of clinical Proprionibacteriaceae strains.</title>
        <authorList>
            <person name="Bernier A.-M."/>
            <person name="Bernard K."/>
            <person name="Domingo M.-C."/>
        </authorList>
    </citation>
    <scope>NUCLEOTIDE SEQUENCE [LARGE SCALE GENOMIC DNA]</scope>
    <source>
        <strain evidence="1 2">NML 160184</strain>
    </source>
</reference>
<dbReference type="AlphaFoldDB" id="A0A255EA90"/>
<comment type="caution">
    <text evidence="1">The sequence shown here is derived from an EMBL/GenBank/DDBJ whole genome shotgun (WGS) entry which is preliminary data.</text>
</comment>
<name>A0A255EA90_9ACTN</name>